<evidence type="ECO:0000313" key="2">
    <source>
        <dbReference type="EMBL" id="QDH83971.1"/>
    </source>
</evidence>
<reference evidence="2 3" key="1">
    <citation type="submission" date="2019-05" db="EMBL/GenBank/DDBJ databases">
        <title>Complete genome sequence of sixteen phages from Abidjan, cote d'Ivoire, isolated on a single strain of Achromobacter xylosoxidans.</title>
        <authorList>
            <person name="Essoh C."/>
            <person name="Vernadet J.-P."/>
            <person name="Vergnaud G."/>
            <person name="Pourcel C."/>
        </authorList>
    </citation>
    <scope>NUCLEOTIDE SEQUENCE [LARGE SCALE GENOMIC DNA]</scope>
</reference>
<proteinExistence type="predicted"/>
<feature type="transmembrane region" description="Helical" evidence="1">
    <location>
        <begin position="7"/>
        <end position="26"/>
    </location>
</feature>
<accession>A0A514CU20</accession>
<keyword evidence="3" id="KW-1185">Reference proteome</keyword>
<evidence type="ECO:0000313" key="3">
    <source>
        <dbReference type="Proteomes" id="UP000320802"/>
    </source>
</evidence>
<name>A0A514CU20_9CAUD</name>
<dbReference type="EMBL" id="MK962629">
    <property type="protein sequence ID" value="QDH83971.1"/>
    <property type="molecule type" value="Genomic_DNA"/>
</dbReference>
<keyword evidence="1" id="KW-0472">Membrane</keyword>
<keyword evidence="1" id="KW-0812">Transmembrane</keyword>
<organism evidence="2 3">
    <name type="scientific">Achromobacter phage vB_AxyP_19-32_Axy10</name>
    <dbReference type="NCBI Taxonomy" id="2591041"/>
    <lineage>
        <taxon>Viruses</taxon>
        <taxon>Duplodnaviria</taxon>
        <taxon>Heunggongvirae</taxon>
        <taxon>Uroviricota</taxon>
        <taxon>Caudoviricetes</taxon>
        <taxon>Schitoviridae</taxon>
        <taxon>Rothmandenesvirinae</taxon>
        <taxon>Pourcelvirus</taxon>
        <taxon>Pourcelvirus Axy10</taxon>
    </lineage>
</organism>
<sequence length="98" mass="11883">MFDRIDITIAVLATLCAFGGVLMAYWDDLMIRLFQWSFGKLTEQQAWDMHYFYEEKSHFFSRMGVQDQYEMYKSRSIAHYRYAVRLHERAEREAKHKA</sequence>
<dbReference type="Proteomes" id="UP000320802">
    <property type="component" value="Segment"/>
</dbReference>
<keyword evidence="1" id="KW-1133">Transmembrane helix</keyword>
<evidence type="ECO:0000256" key="1">
    <source>
        <dbReference type="SAM" id="Phobius"/>
    </source>
</evidence>
<gene>
    <name evidence="2" type="ORF">Axy10_008</name>
</gene>
<protein>
    <submittedName>
        <fullName evidence="2">Uncharacterized protein</fullName>
    </submittedName>
</protein>